<evidence type="ECO:0000256" key="1">
    <source>
        <dbReference type="ARBA" id="ARBA00022563"/>
    </source>
</evidence>
<comment type="similarity">
    <text evidence="3">Belongs to the PurU family.</text>
</comment>
<dbReference type="PIRSF" id="PIRSF036480">
    <property type="entry name" value="FormyFH4_hydr"/>
    <property type="match status" value="1"/>
</dbReference>
<dbReference type="AlphaFoldDB" id="A0A2R3QB76"/>
<feature type="domain" description="ACT" evidence="5">
    <location>
        <begin position="6"/>
        <end position="82"/>
    </location>
</feature>
<dbReference type="Pfam" id="PF01842">
    <property type="entry name" value="ACT"/>
    <property type="match status" value="1"/>
</dbReference>
<dbReference type="UniPathway" id="UPA00074">
    <property type="reaction ID" value="UER00170"/>
</dbReference>
<proteinExistence type="inferred from homology"/>
<dbReference type="InterPro" id="IPR036477">
    <property type="entry name" value="Formyl_transf_N_sf"/>
</dbReference>
<evidence type="ECO:0000256" key="2">
    <source>
        <dbReference type="ARBA" id="ARBA00022801"/>
    </source>
</evidence>
<dbReference type="CDD" id="cd08648">
    <property type="entry name" value="FMT_core_Formyl-FH4-Hydrolase_C"/>
    <property type="match status" value="1"/>
</dbReference>
<dbReference type="CDD" id="cd04875">
    <property type="entry name" value="ACT_F4HF-DF"/>
    <property type="match status" value="1"/>
</dbReference>
<dbReference type="PANTHER" id="PTHR42706">
    <property type="entry name" value="FORMYLTETRAHYDROFOLATE DEFORMYLASE"/>
    <property type="match status" value="1"/>
</dbReference>
<dbReference type="PANTHER" id="PTHR42706:SF1">
    <property type="entry name" value="FORMYLTETRAHYDROFOLATE DEFORMYLASE 2, MITOCHONDRIAL"/>
    <property type="match status" value="1"/>
</dbReference>
<keyword evidence="3" id="KW-0658">Purine biosynthesis</keyword>
<evidence type="ECO:0000256" key="4">
    <source>
        <dbReference type="NCBIfam" id="TIGR00655"/>
    </source>
</evidence>
<sequence length="282" mass="31523">MSQAYILTLSCPDRLGLVHAVSGFLLEHGANIEEAAQYNDHATGLFFMRVQFACGEHDTATLRARLQEFGQPLQMELKLHERDAPMRTVIMVSREGHCLNDLLFRVKSGLLPIQVAAIISNHRDFYQLAASYNIPFHHVPVTAATKAQAEARQYEIIQAEGAELVVLARYMQVLSDDLCKKLAGRAINIHHSFLPSFKGAKPYYQAHDRGVKLIGATAHYVTADLDEGPIIEQDVARADHTDTVEDLTARGRDTESLVLARAVKWHSEHRVLPNGHKTVVFR</sequence>
<evidence type="ECO:0000259" key="5">
    <source>
        <dbReference type="PROSITE" id="PS51671"/>
    </source>
</evidence>
<comment type="function">
    <text evidence="3">Catalyzes the hydrolysis of 10-formyltetrahydrofolate (formyl-FH4) to formate and tetrahydrofolate (FH4).</text>
</comment>
<organism evidence="6 7">
    <name type="scientific">Melaminivora suipulveris</name>
    <dbReference type="NCBI Taxonomy" id="2109913"/>
    <lineage>
        <taxon>Bacteria</taxon>
        <taxon>Pseudomonadati</taxon>
        <taxon>Pseudomonadota</taxon>
        <taxon>Betaproteobacteria</taxon>
        <taxon>Burkholderiales</taxon>
        <taxon>Comamonadaceae</taxon>
        <taxon>Melaminivora</taxon>
    </lineage>
</organism>
<dbReference type="Gene3D" id="3.40.50.170">
    <property type="entry name" value="Formyl transferase, N-terminal domain"/>
    <property type="match status" value="1"/>
</dbReference>
<dbReference type="InterPro" id="IPR002376">
    <property type="entry name" value="Formyl_transf_N"/>
</dbReference>
<dbReference type="OrthoDB" id="9806170at2"/>
<dbReference type="EC" id="3.5.1.10" evidence="3 4"/>
<keyword evidence="2 3" id="KW-0378">Hydrolase</keyword>
<keyword evidence="7" id="KW-1185">Reference proteome</keyword>
<dbReference type="PROSITE" id="PS51671">
    <property type="entry name" value="ACT"/>
    <property type="match status" value="1"/>
</dbReference>
<gene>
    <name evidence="3 6" type="primary">purU</name>
    <name evidence="6" type="ORF">C6568_06900</name>
</gene>
<evidence type="ECO:0000313" key="7">
    <source>
        <dbReference type="Proteomes" id="UP000237925"/>
    </source>
</evidence>
<evidence type="ECO:0000313" key="6">
    <source>
        <dbReference type="EMBL" id="AVO49009.1"/>
    </source>
</evidence>
<dbReference type="Gene3D" id="3.30.70.260">
    <property type="match status" value="1"/>
</dbReference>
<reference evidence="6 7" key="1">
    <citation type="submission" date="2018-03" db="EMBL/GenBank/DDBJ databases">
        <title>Genome sequencing of Melaminivora sp.</title>
        <authorList>
            <person name="Kim S.-J."/>
            <person name="Heo J."/>
            <person name="Ahn J.-H."/>
            <person name="Kwon S.-W."/>
        </authorList>
    </citation>
    <scope>NUCLEOTIDE SEQUENCE [LARGE SCALE GENOMIC DNA]</scope>
    <source>
        <strain evidence="6 7">SC2-9</strain>
    </source>
</reference>
<keyword evidence="1 3" id="KW-0554">One-carbon metabolism</keyword>
<dbReference type="NCBIfam" id="TIGR00655">
    <property type="entry name" value="PurU"/>
    <property type="match status" value="1"/>
</dbReference>
<name>A0A2R3QB76_9BURK</name>
<dbReference type="InterPro" id="IPR044074">
    <property type="entry name" value="PurU_ACT"/>
</dbReference>
<dbReference type="SUPFAM" id="SSF55021">
    <property type="entry name" value="ACT-like"/>
    <property type="match status" value="1"/>
</dbReference>
<dbReference type="InterPro" id="IPR002912">
    <property type="entry name" value="ACT_dom"/>
</dbReference>
<dbReference type="GO" id="GO:0006730">
    <property type="term" value="P:one-carbon metabolic process"/>
    <property type="evidence" value="ECO:0007669"/>
    <property type="project" value="UniProtKB-KW"/>
</dbReference>
<evidence type="ECO:0000256" key="3">
    <source>
        <dbReference type="HAMAP-Rule" id="MF_01927"/>
    </source>
</evidence>
<dbReference type="NCBIfam" id="NF004684">
    <property type="entry name" value="PRK06027.1"/>
    <property type="match status" value="1"/>
</dbReference>
<dbReference type="GO" id="GO:0008864">
    <property type="term" value="F:formyltetrahydrofolate deformylase activity"/>
    <property type="evidence" value="ECO:0007669"/>
    <property type="project" value="UniProtKB-UniRule"/>
</dbReference>
<protein>
    <recommendedName>
        <fullName evidence="3 4">Formyltetrahydrofolate deformylase</fullName>
        <ecNumber evidence="3 4">3.5.1.10</ecNumber>
    </recommendedName>
    <alternativeName>
        <fullName evidence="3">Formyl-FH(4) hydrolase</fullName>
    </alternativeName>
</protein>
<dbReference type="InterPro" id="IPR045865">
    <property type="entry name" value="ACT-like_dom_sf"/>
</dbReference>
<dbReference type="GO" id="GO:0006189">
    <property type="term" value="P:'de novo' IMP biosynthetic process"/>
    <property type="evidence" value="ECO:0007669"/>
    <property type="project" value="UniProtKB-UniRule"/>
</dbReference>
<dbReference type="PRINTS" id="PR01575">
    <property type="entry name" value="FFH4HYDRLASE"/>
</dbReference>
<comment type="catalytic activity">
    <reaction evidence="3">
        <text>(6R)-10-formyltetrahydrofolate + H2O = (6S)-5,6,7,8-tetrahydrofolate + formate + H(+)</text>
        <dbReference type="Rhea" id="RHEA:19833"/>
        <dbReference type="ChEBI" id="CHEBI:15377"/>
        <dbReference type="ChEBI" id="CHEBI:15378"/>
        <dbReference type="ChEBI" id="CHEBI:15740"/>
        <dbReference type="ChEBI" id="CHEBI:57453"/>
        <dbReference type="ChEBI" id="CHEBI:195366"/>
        <dbReference type="EC" id="3.5.1.10"/>
    </reaction>
</comment>
<comment type="pathway">
    <text evidence="3">Purine metabolism; IMP biosynthesis via de novo pathway; formate from 10-formyl-5,6,7,8-tetrahydrofolate: step 1/1.</text>
</comment>
<feature type="active site" evidence="3">
    <location>
        <position position="226"/>
    </location>
</feature>
<dbReference type="InterPro" id="IPR041729">
    <property type="entry name" value="Formyl-FH4-Hydrolase_C"/>
</dbReference>
<dbReference type="EMBL" id="CP027667">
    <property type="protein sequence ID" value="AVO49009.1"/>
    <property type="molecule type" value="Genomic_DNA"/>
</dbReference>
<dbReference type="SUPFAM" id="SSF53328">
    <property type="entry name" value="Formyltransferase"/>
    <property type="match status" value="1"/>
</dbReference>
<dbReference type="Pfam" id="PF00551">
    <property type="entry name" value="Formyl_trans_N"/>
    <property type="match status" value="1"/>
</dbReference>
<accession>A0A2R3QB76</accession>
<dbReference type="RefSeq" id="WP_106683447.1">
    <property type="nucleotide sequence ID" value="NZ_CP027667.1"/>
</dbReference>
<dbReference type="KEGG" id="mela:C6568_06900"/>
<dbReference type="Proteomes" id="UP000237925">
    <property type="component" value="Chromosome"/>
</dbReference>
<dbReference type="HAMAP" id="MF_01927">
    <property type="entry name" value="PurU"/>
    <property type="match status" value="1"/>
</dbReference>
<dbReference type="InterPro" id="IPR004810">
    <property type="entry name" value="PurU"/>
</dbReference>